<dbReference type="EMBL" id="JAMKPW020000033">
    <property type="protein sequence ID" value="KAK8201982.1"/>
    <property type="molecule type" value="Genomic_DNA"/>
</dbReference>
<evidence type="ECO:0000313" key="1">
    <source>
        <dbReference type="EMBL" id="KAK8201982.1"/>
    </source>
</evidence>
<name>A0ACC3S8P6_9PEZI</name>
<gene>
    <name evidence="1" type="ORF">M8818_005507</name>
</gene>
<dbReference type="Proteomes" id="UP001320706">
    <property type="component" value="Unassembled WGS sequence"/>
</dbReference>
<sequence>MARAFSMDDFTPPPPSQLPPPLPPPARDYSPSDFYRSMTSNTNASSAAAVAPSVTTSESETTESTRTRRPSFSFLNRTKSHQVPTTRSASGATMLRKQKLRAQEEQLRQRQERERAAIPKSPPQLPSHNPLPVINTFGGEDARPDSFAIVANKAGNFSRPSIHMSSSLSGSSPGRHGVPMPPVPGSGSSPAVGGIGKNGEPGHVDRVLMPSSILVVGAKNSGKTSFIDFLRTSLALPASKHPAASPLPGITARQDGSAFTSHFLETEIEGERVGLTLWDSQGLEKNVVDLQLREMVAFIESKFEDTFAEEQKVMRSPGAKDTHIHCVFLVLDPVRLDVTVAASRNKQQDVNHSLPTLSKGIAGLDDELDLSVMKALSGKTTVIPVISKADTLTQAHMAFLKRSVWSSIQASKLDPLEALGLEEDSEEEEYSPDSDDYEDADSSLPIQKNGSSDAIHTTSLKERDETDIIDNLVDRSSSSASARTASSTTTPSPVMSKPKHSHSHSRSFSQLSGTAPEDLYIPFSILSPDPYDPSTIGRRFAWGIADPYNASHCDFVRLRDSVFTEWRVELRSAAREKWYEGWRTSRLKRTPQRIRQQGGVTPVAAVPREGRSASGGHGQRMGSGPGAYTSSPPKEGGLGVLGTPTPRAVSAGQTKADRVLGMGMGKEKGEGLYRGVTAYQ</sequence>
<organism evidence="1 2">
    <name type="scientific">Zalaria obscura</name>
    <dbReference type="NCBI Taxonomy" id="2024903"/>
    <lineage>
        <taxon>Eukaryota</taxon>
        <taxon>Fungi</taxon>
        <taxon>Dikarya</taxon>
        <taxon>Ascomycota</taxon>
        <taxon>Pezizomycotina</taxon>
        <taxon>Dothideomycetes</taxon>
        <taxon>Dothideomycetidae</taxon>
        <taxon>Dothideales</taxon>
        <taxon>Zalariaceae</taxon>
        <taxon>Zalaria</taxon>
    </lineage>
</organism>
<proteinExistence type="predicted"/>
<keyword evidence="2" id="KW-1185">Reference proteome</keyword>
<evidence type="ECO:0000313" key="2">
    <source>
        <dbReference type="Proteomes" id="UP001320706"/>
    </source>
</evidence>
<reference evidence="1" key="1">
    <citation type="submission" date="2024-02" db="EMBL/GenBank/DDBJ databases">
        <title>Metagenome Assembled Genome of Zalaria obscura JY119.</title>
        <authorList>
            <person name="Vighnesh L."/>
            <person name="Jagadeeshwari U."/>
            <person name="Venkata Ramana C."/>
            <person name="Sasikala C."/>
        </authorList>
    </citation>
    <scope>NUCLEOTIDE SEQUENCE</scope>
    <source>
        <strain evidence="1">JY119</strain>
    </source>
</reference>
<comment type="caution">
    <text evidence="1">The sequence shown here is derived from an EMBL/GenBank/DDBJ whole genome shotgun (WGS) entry which is preliminary data.</text>
</comment>
<protein>
    <submittedName>
        <fullName evidence="1">Uncharacterized protein</fullName>
    </submittedName>
</protein>
<accession>A0ACC3S8P6</accession>